<gene>
    <name evidence="5" type="ORF">MPH_07994</name>
</gene>
<dbReference type="InterPro" id="IPR020904">
    <property type="entry name" value="Sc_DH/Rdtase_CS"/>
</dbReference>
<evidence type="ECO:0000256" key="4">
    <source>
        <dbReference type="RuleBase" id="RU000363"/>
    </source>
</evidence>
<dbReference type="AlphaFoldDB" id="K2RWY7"/>
<dbReference type="Gene3D" id="3.40.50.720">
    <property type="entry name" value="NAD(P)-binding Rossmann-like Domain"/>
    <property type="match status" value="1"/>
</dbReference>
<dbReference type="SUPFAM" id="SSF51735">
    <property type="entry name" value="NAD(P)-binding Rossmann-fold domains"/>
    <property type="match status" value="1"/>
</dbReference>
<dbReference type="eggNOG" id="KOG4169">
    <property type="taxonomic scope" value="Eukaryota"/>
</dbReference>
<dbReference type="Proteomes" id="UP000007129">
    <property type="component" value="Unassembled WGS sequence"/>
</dbReference>
<dbReference type="PANTHER" id="PTHR44229:SF4">
    <property type="entry name" value="15-HYDROXYPROSTAGLANDIN DEHYDROGENASE [NAD(+)]"/>
    <property type="match status" value="1"/>
</dbReference>
<dbReference type="PRINTS" id="PR00080">
    <property type="entry name" value="SDRFAMILY"/>
</dbReference>
<dbReference type="InterPro" id="IPR036291">
    <property type="entry name" value="NAD(P)-bd_dom_sf"/>
</dbReference>
<proteinExistence type="inferred from homology"/>
<dbReference type="FunFam" id="3.40.50.720:FF:000643">
    <property type="entry name" value="Short chain dehydrogenase/reductase family oxidoreductase, putative"/>
    <property type="match status" value="1"/>
</dbReference>
<dbReference type="EMBL" id="AHHD01000337">
    <property type="protein sequence ID" value="EKG14719.1"/>
    <property type="molecule type" value="Genomic_DNA"/>
</dbReference>
<dbReference type="VEuPathDB" id="FungiDB:MPH_07994"/>
<dbReference type="PANTHER" id="PTHR44229">
    <property type="entry name" value="15-HYDROXYPROSTAGLANDIN DEHYDROGENASE [NAD(+)]"/>
    <property type="match status" value="1"/>
</dbReference>
<evidence type="ECO:0000256" key="1">
    <source>
        <dbReference type="ARBA" id="ARBA00006484"/>
    </source>
</evidence>
<dbReference type="InterPro" id="IPR002347">
    <property type="entry name" value="SDR_fam"/>
</dbReference>
<organism evidence="5 6">
    <name type="scientific">Macrophomina phaseolina (strain MS6)</name>
    <name type="common">Charcoal rot fungus</name>
    <dbReference type="NCBI Taxonomy" id="1126212"/>
    <lineage>
        <taxon>Eukaryota</taxon>
        <taxon>Fungi</taxon>
        <taxon>Dikarya</taxon>
        <taxon>Ascomycota</taxon>
        <taxon>Pezizomycotina</taxon>
        <taxon>Dothideomycetes</taxon>
        <taxon>Dothideomycetes incertae sedis</taxon>
        <taxon>Botryosphaeriales</taxon>
        <taxon>Botryosphaeriaceae</taxon>
        <taxon>Macrophomina</taxon>
    </lineage>
</organism>
<keyword evidence="3" id="KW-0560">Oxidoreductase</keyword>
<protein>
    <submittedName>
        <fullName evidence="5">Short-chain dehydrogenase/reductase SDR</fullName>
    </submittedName>
</protein>
<accession>K2RWY7</accession>
<name>K2RWY7_MACPH</name>
<evidence type="ECO:0000313" key="5">
    <source>
        <dbReference type="EMBL" id="EKG14719.1"/>
    </source>
</evidence>
<keyword evidence="2" id="KW-0521">NADP</keyword>
<dbReference type="PRINTS" id="PR00081">
    <property type="entry name" value="GDHRDH"/>
</dbReference>
<dbReference type="InParanoid" id="K2RWY7"/>
<dbReference type="OrthoDB" id="5296at2759"/>
<dbReference type="HOGENOM" id="CLU_010194_13_2_1"/>
<sequence>MTAPPSSAPIPFSVSGKTAIVTGAGSGINLSFARLLLSRNCNVVFADLALRPEAQALVAAHNDASRSPRALFVRTDVTSWPALRAMFAATLQAFGDFDILCPGAGVYEPHWSNFWHPPGSSPEARDDPDGGRYKLLDINLTHPIRATQLALACWLHPRAPADSTRPAPRRAGSANPKRVVHISSVAGQAPNFNAPLYGASKFAITGFVRCLAPLEARAGVRVNAVAPGVIKTPLWTEHPEKLVVVDEGRDGWATPEEVAEAMLRCCEDEALVGGTVLEVGKGNTRVVDVYNDPGPDTDPRRGLTASNVGQLAETIWGWLGDEKVWGGGLGSKL</sequence>
<evidence type="ECO:0000256" key="3">
    <source>
        <dbReference type="ARBA" id="ARBA00023002"/>
    </source>
</evidence>
<reference evidence="5 6" key="1">
    <citation type="journal article" date="2012" name="BMC Genomics">
        <title>Tools to kill: Genome of one of the most destructive plant pathogenic fungi Macrophomina phaseolina.</title>
        <authorList>
            <person name="Islam M.S."/>
            <person name="Haque M.S."/>
            <person name="Islam M.M."/>
            <person name="Emdad E.M."/>
            <person name="Halim A."/>
            <person name="Hossen Q.M.M."/>
            <person name="Hossain M.Z."/>
            <person name="Ahmed B."/>
            <person name="Rahim S."/>
            <person name="Rahman M.S."/>
            <person name="Alam M.M."/>
            <person name="Hou S."/>
            <person name="Wan X."/>
            <person name="Saito J.A."/>
            <person name="Alam M."/>
        </authorList>
    </citation>
    <scope>NUCLEOTIDE SEQUENCE [LARGE SCALE GENOMIC DNA]</scope>
    <source>
        <strain evidence="5 6">MS6</strain>
    </source>
</reference>
<dbReference type="GO" id="GO:0016616">
    <property type="term" value="F:oxidoreductase activity, acting on the CH-OH group of donors, NAD or NADP as acceptor"/>
    <property type="evidence" value="ECO:0007669"/>
    <property type="project" value="TreeGrafter"/>
</dbReference>
<comment type="similarity">
    <text evidence="1 4">Belongs to the short-chain dehydrogenases/reductases (SDR) family.</text>
</comment>
<dbReference type="PROSITE" id="PS00061">
    <property type="entry name" value="ADH_SHORT"/>
    <property type="match status" value="1"/>
</dbReference>
<dbReference type="GO" id="GO:0005737">
    <property type="term" value="C:cytoplasm"/>
    <property type="evidence" value="ECO:0007669"/>
    <property type="project" value="TreeGrafter"/>
</dbReference>
<comment type="caution">
    <text evidence="5">The sequence shown here is derived from an EMBL/GenBank/DDBJ whole genome shotgun (WGS) entry which is preliminary data.</text>
</comment>
<evidence type="ECO:0000313" key="6">
    <source>
        <dbReference type="Proteomes" id="UP000007129"/>
    </source>
</evidence>
<dbReference type="STRING" id="1126212.K2RWY7"/>
<evidence type="ECO:0000256" key="2">
    <source>
        <dbReference type="ARBA" id="ARBA00022857"/>
    </source>
</evidence>
<dbReference type="Pfam" id="PF00106">
    <property type="entry name" value="adh_short"/>
    <property type="match status" value="1"/>
</dbReference>